<dbReference type="VEuPathDB" id="FungiDB:HpaG809222"/>
<dbReference type="EnsemblProtists" id="HpaT809222">
    <property type="protein sequence ID" value="HpaP809222"/>
    <property type="gene ID" value="HpaG809222"/>
</dbReference>
<proteinExistence type="predicted"/>
<reference evidence="1" key="2">
    <citation type="submission" date="2015-06" db="UniProtKB">
        <authorList>
            <consortium name="EnsemblProtists"/>
        </authorList>
    </citation>
    <scope>IDENTIFICATION</scope>
    <source>
        <strain evidence="1">Emoy2</strain>
    </source>
</reference>
<reference evidence="2" key="1">
    <citation type="journal article" date="2010" name="Science">
        <title>Signatures of adaptation to obligate biotrophy in the Hyaloperonospora arabidopsidis genome.</title>
        <authorList>
            <person name="Baxter L."/>
            <person name="Tripathy S."/>
            <person name="Ishaque N."/>
            <person name="Boot N."/>
            <person name="Cabral A."/>
            <person name="Kemen E."/>
            <person name="Thines M."/>
            <person name="Ah-Fong A."/>
            <person name="Anderson R."/>
            <person name="Badejoko W."/>
            <person name="Bittner-Eddy P."/>
            <person name="Boore J.L."/>
            <person name="Chibucos M.C."/>
            <person name="Coates M."/>
            <person name="Dehal P."/>
            <person name="Delehaunty K."/>
            <person name="Dong S."/>
            <person name="Downton P."/>
            <person name="Dumas B."/>
            <person name="Fabro G."/>
            <person name="Fronick C."/>
            <person name="Fuerstenberg S.I."/>
            <person name="Fulton L."/>
            <person name="Gaulin E."/>
            <person name="Govers F."/>
            <person name="Hughes L."/>
            <person name="Humphray S."/>
            <person name="Jiang R.H."/>
            <person name="Judelson H."/>
            <person name="Kamoun S."/>
            <person name="Kyung K."/>
            <person name="Meijer H."/>
            <person name="Minx P."/>
            <person name="Morris P."/>
            <person name="Nelson J."/>
            <person name="Phuntumart V."/>
            <person name="Qutob D."/>
            <person name="Rehmany A."/>
            <person name="Rougon-Cardoso A."/>
            <person name="Ryden P."/>
            <person name="Torto-Alalibo T."/>
            <person name="Studholme D."/>
            <person name="Wang Y."/>
            <person name="Win J."/>
            <person name="Wood J."/>
            <person name="Clifton S.W."/>
            <person name="Rogers J."/>
            <person name="Van den Ackerveken G."/>
            <person name="Jones J.D."/>
            <person name="McDowell J.M."/>
            <person name="Beynon J."/>
            <person name="Tyler B.M."/>
        </authorList>
    </citation>
    <scope>NUCLEOTIDE SEQUENCE [LARGE SCALE GENOMIC DNA]</scope>
    <source>
        <strain evidence="2">Emoy2</strain>
    </source>
</reference>
<keyword evidence="2" id="KW-1185">Reference proteome</keyword>
<dbReference type="EMBL" id="JH598687">
    <property type="status" value="NOT_ANNOTATED_CDS"/>
    <property type="molecule type" value="Genomic_DNA"/>
</dbReference>
<dbReference type="Proteomes" id="UP000011713">
    <property type="component" value="Unassembled WGS sequence"/>
</dbReference>
<sequence length="70" mass="8214">MMKNSFMSRRGFAEHLRDIEGTNGDYFKVCSSTTARLPDIWRRKLLSTCTLFFRLLPSKLILLQQRSCIN</sequence>
<dbReference type="AlphaFoldDB" id="M4BS31"/>
<dbReference type="InParanoid" id="M4BS31"/>
<accession>M4BS31</accession>
<evidence type="ECO:0000313" key="2">
    <source>
        <dbReference type="Proteomes" id="UP000011713"/>
    </source>
</evidence>
<evidence type="ECO:0000313" key="1">
    <source>
        <dbReference type="EnsemblProtists" id="HpaP809222"/>
    </source>
</evidence>
<name>M4BS31_HYAAE</name>
<dbReference type="HOGENOM" id="CLU_2763298_0_0_1"/>
<protein>
    <submittedName>
        <fullName evidence="1">Uncharacterized protein</fullName>
    </submittedName>
</protein>
<organism evidence="1 2">
    <name type="scientific">Hyaloperonospora arabidopsidis (strain Emoy2)</name>
    <name type="common">Downy mildew agent</name>
    <name type="synonym">Peronospora arabidopsidis</name>
    <dbReference type="NCBI Taxonomy" id="559515"/>
    <lineage>
        <taxon>Eukaryota</taxon>
        <taxon>Sar</taxon>
        <taxon>Stramenopiles</taxon>
        <taxon>Oomycota</taxon>
        <taxon>Peronosporomycetes</taxon>
        <taxon>Peronosporales</taxon>
        <taxon>Peronosporaceae</taxon>
        <taxon>Hyaloperonospora</taxon>
    </lineage>
</organism>